<evidence type="ECO:0000313" key="3">
    <source>
        <dbReference type="Proteomes" id="UP000761423"/>
    </source>
</evidence>
<evidence type="ECO:0000256" key="1">
    <source>
        <dbReference type="SAM" id="SignalP"/>
    </source>
</evidence>
<keyword evidence="3" id="KW-1185">Reference proteome</keyword>
<dbReference type="EMBL" id="JAAJBV010000004">
    <property type="protein sequence ID" value="NHM04561.1"/>
    <property type="molecule type" value="Genomic_DNA"/>
</dbReference>
<gene>
    <name evidence="2" type="ORF">G4L40_07560</name>
</gene>
<evidence type="ECO:0000313" key="2">
    <source>
        <dbReference type="EMBL" id="NHM04561.1"/>
    </source>
</evidence>
<feature type="signal peptide" evidence="1">
    <location>
        <begin position="1"/>
        <end position="21"/>
    </location>
</feature>
<keyword evidence="1" id="KW-0732">Signal</keyword>
<dbReference type="InterPro" id="IPR041662">
    <property type="entry name" value="SusD-like_2"/>
</dbReference>
<protein>
    <submittedName>
        <fullName evidence="2">SusD/RagB family nutrient-binding outer membrane lipoprotein</fullName>
    </submittedName>
</protein>
<accession>A0ABX0IH04</accession>
<dbReference type="InterPro" id="IPR011990">
    <property type="entry name" value="TPR-like_helical_dom_sf"/>
</dbReference>
<keyword evidence="2" id="KW-0449">Lipoprotein</keyword>
<reference evidence="2 3" key="1">
    <citation type="submission" date="2020-02" db="EMBL/GenBank/DDBJ databases">
        <authorList>
            <person name="Chen W.-M."/>
        </authorList>
    </citation>
    <scope>NUCLEOTIDE SEQUENCE [LARGE SCALE GENOMIC DNA]</scope>
    <source>
        <strain evidence="2 3">TWA-26</strain>
    </source>
</reference>
<dbReference type="Pfam" id="PF12771">
    <property type="entry name" value="SusD-like_2"/>
    <property type="match status" value="1"/>
</dbReference>
<organism evidence="2 3">
    <name type="scientific">Flavobacterium celericrescens</name>
    <dbReference type="NCBI Taxonomy" id="2709780"/>
    <lineage>
        <taxon>Bacteria</taxon>
        <taxon>Pseudomonadati</taxon>
        <taxon>Bacteroidota</taxon>
        <taxon>Flavobacteriia</taxon>
        <taxon>Flavobacteriales</taxon>
        <taxon>Flavobacteriaceae</taxon>
        <taxon>Flavobacterium</taxon>
    </lineage>
</organism>
<dbReference type="Gene3D" id="1.25.40.390">
    <property type="match status" value="1"/>
</dbReference>
<sequence length="487" mass="52199">MKILNKILIALFVVGFATSCSDDYFDVNDSQNSPVSSTPPLSLPVAQKYTVDVLQGGYNSMNTLGNLWSYSWAAGGDYVYFTDETLYLVTSGFRTGIYENAYVLPLRNYDVIEKNTDPKYTNYVAIAKIMKSFHFQYLVDAYGDVPYSEALQGAANTTPVFDDANAIYDDLIVQLSAAQDLIANADASALVPGSGNDVMLHGDMAMWSKFANTLKLRILLRQSEKAGLVSQADFDAAVNNGIGFLGAGENILCNPGYLNDTNKQNPFYAAFGKTVAGDPAANANATRATDYAISKLSVDPRRAFIYKNVGTGTTYAGIAQNNVGGPNSASLSGIGPGVLSSASQDGVIMLAAESLFLQAEAASKGYIVGDAESFYNAGVQASFDYLGAGSAAGYLTSYPFPNSTAVNLEAIIYQKWVALIGINGFESWIEYRRTGFPADLPVAPNQTNSTVIPVRLLYPTSEYAANPDNVPTQSSGDAFTSKVFWQN</sequence>
<dbReference type="PROSITE" id="PS51257">
    <property type="entry name" value="PROKAR_LIPOPROTEIN"/>
    <property type="match status" value="1"/>
</dbReference>
<feature type="chain" id="PRO_5046599842" evidence="1">
    <location>
        <begin position="22"/>
        <end position="487"/>
    </location>
</feature>
<dbReference type="RefSeq" id="WP_166236596.1">
    <property type="nucleotide sequence ID" value="NZ_JAAJBV010000004.1"/>
</dbReference>
<dbReference type="Proteomes" id="UP000761423">
    <property type="component" value="Unassembled WGS sequence"/>
</dbReference>
<proteinExistence type="predicted"/>
<name>A0ABX0IH04_9FLAO</name>
<dbReference type="SUPFAM" id="SSF48452">
    <property type="entry name" value="TPR-like"/>
    <property type="match status" value="1"/>
</dbReference>
<comment type="caution">
    <text evidence="2">The sequence shown here is derived from an EMBL/GenBank/DDBJ whole genome shotgun (WGS) entry which is preliminary data.</text>
</comment>